<name>F4HBN1_GALAU</name>
<evidence type="ECO:0000313" key="1">
    <source>
        <dbReference type="EMBL" id="AEC16388.1"/>
    </source>
</evidence>
<dbReference type="KEGG" id="gan:UMN179_00351"/>
<dbReference type="AlphaFoldDB" id="F4HBN1"/>
<dbReference type="STRING" id="1005058.UMN179_00351"/>
<dbReference type="HOGENOM" id="CLU_162083_4_1_6"/>
<dbReference type="Pfam" id="PF13711">
    <property type="entry name" value="DUF4160"/>
    <property type="match status" value="1"/>
</dbReference>
<gene>
    <name evidence="1" type="ordered locus">UMN179_00351</name>
</gene>
<sequence>MPIVLTYKGYRIYFYSNEGEPLEHIHVHVRKADKKAKIWLNPISVANNYGFSTKGNERVIKLHCKM</sequence>
<dbReference type="EMBL" id="CP002667">
    <property type="protein sequence ID" value="AEC16388.1"/>
    <property type="molecule type" value="Genomic_DNA"/>
</dbReference>
<proteinExistence type="predicted"/>
<organism evidence="1 2">
    <name type="scientific">Gallibacterium anatis (strain UMN179)</name>
    <name type="common">Pasteurella anatis</name>
    <dbReference type="NCBI Taxonomy" id="1005058"/>
    <lineage>
        <taxon>Bacteria</taxon>
        <taxon>Pseudomonadati</taxon>
        <taxon>Pseudomonadota</taxon>
        <taxon>Gammaproteobacteria</taxon>
        <taxon>Pasteurellales</taxon>
        <taxon>Pasteurellaceae</taxon>
        <taxon>Gallibacterium</taxon>
    </lineage>
</organism>
<evidence type="ECO:0008006" key="3">
    <source>
        <dbReference type="Google" id="ProtNLM"/>
    </source>
</evidence>
<accession>F4HBN1</accession>
<dbReference type="InterPro" id="IPR025427">
    <property type="entry name" value="DUF4160"/>
</dbReference>
<dbReference type="Proteomes" id="UP000006908">
    <property type="component" value="Chromosome"/>
</dbReference>
<protein>
    <recommendedName>
        <fullName evidence="3">DUF4160 domain-containing protein</fullName>
    </recommendedName>
</protein>
<evidence type="ECO:0000313" key="2">
    <source>
        <dbReference type="Proteomes" id="UP000006908"/>
    </source>
</evidence>
<reference evidence="1 2" key="1">
    <citation type="journal article" date="2011" name="J. Bacteriol.">
        <title>Complete genome sequence of Gallibacterium anatis strain UMN179, isolated from a laying hen with peritonitis.</title>
        <authorList>
            <person name="Johnson T.J."/>
            <person name="Fernandez-Alarcon C."/>
            <person name="Bojesen A.M."/>
            <person name="Nolan L.K."/>
            <person name="Trampel D.W."/>
            <person name="Seemann T."/>
        </authorList>
    </citation>
    <scope>NUCLEOTIDE SEQUENCE [LARGE SCALE GENOMIC DNA]</scope>
    <source>
        <strain evidence="1 2">UMN179</strain>
    </source>
</reference>